<feature type="compositionally biased region" description="Basic and acidic residues" evidence="1">
    <location>
        <begin position="139"/>
        <end position="148"/>
    </location>
</feature>
<feature type="region of interest" description="Disordered" evidence="1">
    <location>
        <begin position="125"/>
        <end position="148"/>
    </location>
</feature>
<dbReference type="Proteomes" id="UP000298030">
    <property type="component" value="Unassembled WGS sequence"/>
</dbReference>
<comment type="caution">
    <text evidence="2">The sequence shown here is derived from an EMBL/GenBank/DDBJ whole genome shotgun (WGS) entry which is preliminary data.</text>
</comment>
<gene>
    <name evidence="2" type="ORF">FA13DRAFT_829382</name>
</gene>
<keyword evidence="3" id="KW-1185">Reference proteome</keyword>
<evidence type="ECO:0000313" key="2">
    <source>
        <dbReference type="EMBL" id="TEB28079.1"/>
    </source>
</evidence>
<feature type="region of interest" description="Disordered" evidence="1">
    <location>
        <begin position="1"/>
        <end position="109"/>
    </location>
</feature>
<proteinExistence type="predicted"/>
<dbReference type="AlphaFoldDB" id="A0A4Y7T3E1"/>
<feature type="compositionally biased region" description="Low complexity" evidence="1">
    <location>
        <begin position="92"/>
        <end position="102"/>
    </location>
</feature>
<reference evidence="2 3" key="1">
    <citation type="journal article" date="2019" name="Nat. Ecol. Evol.">
        <title>Megaphylogeny resolves global patterns of mushroom evolution.</title>
        <authorList>
            <person name="Varga T."/>
            <person name="Krizsan K."/>
            <person name="Foldi C."/>
            <person name="Dima B."/>
            <person name="Sanchez-Garcia M."/>
            <person name="Sanchez-Ramirez S."/>
            <person name="Szollosi G.J."/>
            <person name="Szarkandi J.G."/>
            <person name="Papp V."/>
            <person name="Albert L."/>
            <person name="Andreopoulos W."/>
            <person name="Angelini C."/>
            <person name="Antonin V."/>
            <person name="Barry K.W."/>
            <person name="Bougher N.L."/>
            <person name="Buchanan P."/>
            <person name="Buyck B."/>
            <person name="Bense V."/>
            <person name="Catcheside P."/>
            <person name="Chovatia M."/>
            <person name="Cooper J."/>
            <person name="Damon W."/>
            <person name="Desjardin D."/>
            <person name="Finy P."/>
            <person name="Geml J."/>
            <person name="Haridas S."/>
            <person name="Hughes K."/>
            <person name="Justo A."/>
            <person name="Karasinski D."/>
            <person name="Kautmanova I."/>
            <person name="Kiss B."/>
            <person name="Kocsube S."/>
            <person name="Kotiranta H."/>
            <person name="LaButti K.M."/>
            <person name="Lechner B.E."/>
            <person name="Liimatainen K."/>
            <person name="Lipzen A."/>
            <person name="Lukacs Z."/>
            <person name="Mihaltcheva S."/>
            <person name="Morgado L.N."/>
            <person name="Niskanen T."/>
            <person name="Noordeloos M.E."/>
            <person name="Ohm R.A."/>
            <person name="Ortiz-Santana B."/>
            <person name="Ovrebo C."/>
            <person name="Racz N."/>
            <person name="Riley R."/>
            <person name="Savchenko A."/>
            <person name="Shiryaev A."/>
            <person name="Soop K."/>
            <person name="Spirin V."/>
            <person name="Szebenyi C."/>
            <person name="Tomsovsky M."/>
            <person name="Tulloss R.E."/>
            <person name="Uehling J."/>
            <person name="Grigoriev I.V."/>
            <person name="Vagvolgyi C."/>
            <person name="Papp T."/>
            <person name="Martin F.M."/>
            <person name="Miettinen O."/>
            <person name="Hibbett D.S."/>
            <person name="Nagy L.G."/>
        </authorList>
    </citation>
    <scope>NUCLEOTIDE SEQUENCE [LARGE SCALE GENOMIC DNA]</scope>
    <source>
        <strain evidence="2 3">FP101781</strain>
    </source>
</reference>
<protein>
    <submittedName>
        <fullName evidence="2">Uncharacterized protein</fullName>
    </submittedName>
</protein>
<evidence type="ECO:0000256" key="1">
    <source>
        <dbReference type="SAM" id="MobiDB-lite"/>
    </source>
</evidence>
<accession>A0A4Y7T3E1</accession>
<name>A0A4Y7T3E1_COPMI</name>
<feature type="compositionally biased region" description="Polar residues" evidence="1">
    <location>
        <begin position="70"/>
        <end position="91"/>
    </location>
</feature>
<sequence>MGIPHQGYGGYVPSPYVSKHPQHQRGAQLAPYEEDGDDDDDDFSNPESEYDDEGGLTTAQRRAYLAGRQLPTSPSHPSYSAYPNGNQAYVSQQQQQQMQQHQFNVRRASAKCREMDGMVSFAAVEGLGAPPDLDLSSSDDERRKRGET</sequence>
<dbReference type="STRING" id="71717.A0A4Y7T3E1"/>
<evidence type="ECO:0000313" key="3">
    <source>
        <dbReference type="Proteomes" id="UP000298030"/>
    </source>
</evidence>
<dbReference type="EMBL" id="QPFP01000035">
    <property type="protein sequence ID" value="TEB28079.1"/>
    <property type="molecule type" value="Genomic_DNA"/>
</dbReference>
<organism evidence="2 3">
    <name type="scientific">Coprinellus micaceus</name>
    <name type="common">Glistening ink-cap mushroom</name>
    <name type="synonym">Coprinus micaceus</name>
    <dbReference type="NCBI Taxonomy" id="71717"/>
    <lineage>
        <taxon>Eukaryota</taxon>
        <taxon>Fungi</taxon>
        <taxon>Dikarya</taxon>
        <taxon>Basidiomycota</taxon>
        <taxon>Agaricomycotina</taxon>
        <taxon>Agaricomycetes</taxon>
        <taxon>Agaricomycetidae</taxon>
        <taxon>Agaricales</taxon>
        <taxon>Agaricineae</taxon>
        <taxon>Psathyrellaceae</taxon>
        <taxon>Coprinellus</taxon>
    </lineage>
</organism>
<dbReference type="OrthoDB" id="3069657at2759"/>
<feature type="compositionally biased region" description="Acidic residues" evidence="1">
    <location>
        <begin position="32"/>
        <end position="54"/>
    </location>
</feature>